<evidence type="ECO:0008006" key="4">
    <source>
        <dbReference type="Google" id="ProtNLM"/>
    </source>
</evidence>
<keyword evidence="3" id="KW-1185">Reference proteome</keyword>
<evidence type="ECO:0000313" key="2">
    <source>
        <dbReference type="EMBL" id="KAK9506339.1"/>
    </source>
</evidence>
<evidence type="ECO:0000256" key="1">
    <source>
        <dbReference type="SAM" id="Phobius"/>
    </source>
</evidence>
<keyword evidence="1" id="KW-0812">Transmembrane</keyword>
<keyword evidence="1" id="KW-1133">Transmembrane helix</keyword>
<organism evidence="2 3">
    <name type="scientific">Rhynocoris fuscipes</name>
    <dbReference type="NCBI Taxonomy" id="488301"/>
    <lineage>
        <taxon>Eukaryota</taxon>
        <taxon>Metazoa</taxon>
        <taxon>Ecdysozoa</taxon>
        <taxon>Arthropoda</taxon>
        <taxon>Hexapoda</taxon>
        <taxon>Insecta</taxon>
        <taxon>Pterygota</taxon>
        <taxon>Neoptera</taxon>
        <taxon>Paraneoptera</taxon>
        <taxon>Hemiptera</taxon>
        <taxon>Heteroptera</taxon>
        <taxon>Panheteroptera</taxon>
        <taxon>Cimicomorpha</taxon>
        <taxon>Reduviidae</taxon>
        <taxon>Harpactorinae</taxon>
        <taxon>Harpactorini</taxon>
        <taxon>Rhynocoris</taxon>
    </lineage>
</organism>
<sequence>MALNKRLIDKFNNDIKIIEYNNQKMKLLLNSPVANQIEVNQQYNSIFLNLVLVGNKVNDMENSLEFCKLNTIHSSIRSFNDLRSLQRSHNTTFVTSDLEALWQLSKVHCSFKDKNIFYFISIPLKGNSYDTQFLLSYPFQKDNNVLTIPVHPSLILNDKEELFTGQCEEIKNNLYCYCKTIHTSSKLFIKYIPFIDYYLAFNTNKIIVNVYNNNDTIFLSNTSLIKLNYNDTILNSNVIPFYKDSKAMSIDSKVFEHINLNVSFERLHQLNVKMMPLEYLEDEPNSTFSYFYVMIPSLLVISLALCIYFCYFKRIQPQENQPQQPAPPTSVYPGLPCGFSQELQTR</sequence>
<name>A0AAW1D8I8_9HEMI</name>
<dbReference type="EMBL" id="JAPXFL010000005">
    <property type="protein sequence ID" value="KAK9506339.1"/>
    <property type="molecule type" value="Genomic_DNA"/>
</dbReference>
<comment type="caution">
    <text evidence="2">The sequence shown here is derived from an EMBL/GenBank/DDBJ whole genome shotgun (WGS) entry which is preliminary data.</text>
</comment>
<gene>
    <name evidence="2" type="ORF">O3M35_008295</name>
</gene>
<protein>
    <recommendedName>
        <fullName evidence="4">Envelope protein</fullName>
    </recommendedName>
</protein>
<dbReference type="AlphaFoldDB" id="A0AAW1D8I8"/>
<evidence type="ECO:0000313" key="3">
    <source>
        <dbReference type="Proteomes" id="UP001461498"/>
    </source>
</evidence>
<keyword evidence="1" id="KW-0472">Membrane</keyword>
<accession>A0AAW1D8I8</accession>
<feature type="transmembrane region" description="Helical" evidence="1">
    <location>
        <begin position="290"/>
        <end position="311"/>
    </location>
</feature>
<reference evidence="2 3" key="1">
    <citation type="submission" date="2022-12" db="EMBL/GenBank/DDBJ databases">
        <title>Chromosome-level genome assembly of true bugs.</title>
        <authorList>
            <person name="Ma L."/>
            <person name="Li H."/>
        </authorList>
    </citation>
    <scope>NUCLEOTIDE SEQUENCE [LARGE SCALE GENOMIC DNA]</scope>
    <source>
        <strain evidence="2">Lab_2022b</strain>
    </source>
</reference>
<dbReference type="Proteomes" id="UP001461498">
    <property type="component" value="Unassembled WGS sequence"/>
</dbReference>
<proteinExistence type="predicted"/>